<protein>
    <recommendedName>
        <fullName evidence="4">Alpha/beta hydrolase</fullName>
    </recommendedName>
</protein>
<dbReference type="PROSITE" id="PS51257">
    <property type="entry name" value="PROKAR_LIPOPROTEIN"/>
    <property type="match status" value="1"/>
</dbReference>
<feature type="signal peptide" evidence="1">
    <location>
        <begin position="1"/>
        <end position="25"/>
    </location>
</feature>
<reference evidence="2 3" key="1">
    <citation type="submission" date="2024-03" db="EMBL/GenBank/DDBJ databases">
        <title>Sulfurimonas sp. HSL3-1.</title>
        <authorList>
            <person name="Wang S."/>
        </authorList>
    </citation>
    <scope>NUCLEOTIDE SEQUENCE [LARGE SCALE GENOMIC DNA]</scope>
    <source>
        <strain evidence="2 3">HSL3-1</strain>
    </source>
</reference>
<accession>A0ABZ3H8J3</accession>
<evidence type="ECO:0000313" key="2">
    <source>
        <dbReference type="EMBL" id="XAU13934.1"/>
    </source>
</evidence>
<gene>
    <name evidence="2" type="ORF">WCY31_06655</name>
</gene>
<sequence>MKTLLLFVAAAALMQGCGSSSSADAFHPPSAALCDASKTLDDGTLLCAVRPSRLDPAARDEFGTATLLDQRLGFGYHSAVFPPEGSSVKGVYVHMVGTFGRPYNQENGAFASETFMHEAAQNGFVVLNVAYHNRYLVNGTTECGGHPEVDNCAGKVRREKLTGEDLSAVVDVPEADAVIPRLQKLVAYFEANGFHFPVKVVGAGGVAWANLYAGGHSQGAGQALYLSKYFGAGYVCMLAGIYDVPDDVPVTGTVADWITETPPVPDPARIRAVTATDDPSYSDFVYAYAQIGLTEGVQWKSFYAATYHDAEGTAIGAHEAAVDDPAFAPLRQRACFETGSFEGL</sequence>
<dbReference type="EMBL" id="CP147920">
    <property type="protein sequence ID" value="XAU13934.1"/>
    <property type="molecule type" value="Genomic_DNA"/>
</dbReference>
<keyword evidence="1" id="KW-0732">Signal</keyword>
<proteinExistence type="predicted"/>
<feature type="chain" id="PRO_5047314925" description="Alpha/beta hydrolase" evidence="1">
    <location>
        <begin position="26"/>
        <end position="344"/>
    </location>
</feature>
<organism evidence="2 3">
    <name type="scientific">Sulfurimonas diazotrophicus</name>
    <dbReference type="NCBI Taxonomy" id="3131939"/>
    <lineage>
        <taxon>Bacteria</taxon>
        <taxon>Pseudomonadati</taxon>
        <taxon>Campylobacterota</taxon>
        <taxon>Epsilonproteobacteria</taxon>
        <taxon>Campylobacterales</taxon>
        <taxon>Sulfurimonadaceae</taxon>
        <taxon>Sulfurimonas</taxon>
    </lineage>
</organism>
<keyword evidence="3" id="KW-1185">Reference proteome</keyword>
<evidence type="ECO:0000256" key="1">
    <source>
        <dbReference type="SAM" id="SignalP"/>
    </source>
</evidence>
<evidence type="ECO:0000313" key="3">
    <source>
        <dbReference type="Proteomes" id="UP001447842"/>
    </source>
</evidence>
<dbReference type="RefSeq" id="WP_345971745.1">
    <property type="nucleotide sequence ID" value="NZ_CP147920.1"/>
</dbReference>
<evidence type="ECO:0008006" key="4">
    <source>
        <dbReference type="Google" id="ProtNLM"/>
    </source>
</evidence>
<name>A0ABZ3H8J3_9BACT</name>
<dbReference type="Proteomes" id="UP001447842">
    <property type="component" value="Chromosome"/>
</dbReference>